<dbReference type="SUPFAM" id="SSF53335">
    <property type="entry name" value="S-adenosyl-L-methionine-dependent methyltransferases"/>
    <property type="match status" value="1"/>
</dbReference>
<dbReference type="CDD" id="cd02440">
    <property type="entry name" value="AdoMet_MTases"/>
    <property type="match status" value="1"/>
</dbReference>
<sequence>MRVIAGVLRGRRFDAPQGSGTRPMLDRVREAIFSTLAPWLEGAAVLDLFAGSGAMSIEALSRGARRARLVEADARVRELEAQNLAALGLTERATVVGGDAAAAQAWEGGPFDVVFCDPPFPWLADPDRRPLVLAMVQELVANHLADEGVVVLHVPVGAVTETELTAAHLAGARAGDEPASAGPSEAGPPALPPLVAQERVYGGQSIWYLQLDPE</sequence>
<dbReference type="AlphaFoldDB" id="A0A518CW81"/>
<dbReference type="GO" id="GO:0003676">
    <property type="term" value="F:nucleic acid binding"/>
    <property type="evidence" value="ECO:0007669"/>
    <property type="project" value="InterPro"/>
</dbReference>
<accession>A0A518CW81</accession>
<dbReference type="OrthoDB" id="9803017at2"/>
<feature type="region of interest" description="Disordered" evidence="3">
    <location>
        <begin position="172"/>
        <end position="192"/>
    </location>
</feature>
<dbReference type="PANTHER" id="PTHR43542">
    <property type="entry name" value="METHYLTRANSFERASE"/>
    <property type="match status" value="1"/>
</dbReference>
<reference evidence="4 5" key="1">
    <citation type="submission" date="2019-02" db="EMBL/GenBank/DDBJ databases">
        <title>Deep-cultivation of Planctomycetes and their phenomic and genomic characterization uncovers novel biology.</title>
        <authorList>
            <person name="Wiegand S."/>
            <person name="Jogler M."/>
            <person name="Boedeker C."/>
            <person name="Pinto D."/>
            <person name="Vollmers J."/>
            <person name="Rivas-Marin E."/>
            <person name="Kohn T."/>
            <person name="Peeters S.H."/>
            <person name="Heuer A."/>
            <person name="Rast P."/>
            <person name="Oberbeckmann S."/>
            <person name="Bunk B."/>
            <person name="Jeske O."/>
            <person name="Meyerdierks A."/>
            <person name="Storesund J.E."/>
            <person name="Kallscheuer N."/>
            <person name="Luecker S."/>
            <person name="Lage O.M."/>
            <person name="Pohl T."/>
            <person name="Merkel B.J."/>
            <person name="Hornburger P."/>
            <person name="Mueller R.-W."/>
            <person name="Bruemmer F."/>
            <person name="Labrenz M."/>
            <person name="Spormann A.M."/>
            <person name="Op den Camp H."/>
            <person name="Overmann J."/>
            <person name="Amann R."/>
            <person name="Jetten M.S.M."/>
            <person name="Mascher T."/>
            <person name="Medema M.H."/>
            <person name="Devos D.P."/>
            <person name="Kaster A.-K."/>
            <person name="Ovreas L."/>
            <person name="Rohde M."/>
            <person name="Galperin M.Y."/>
            <person name="Jogler C."/>
        </authorList>
    </citation>
    <scope>NUCLEOTIDE SEQUENCE [LARGE SCALE GENOMIC DNA]</scope>
    <source>
        <strain evidence="4 5">Pla163</strain>
    </source>
</reference>
<name>A0A518CW81_9BACT</name>
<evidence type="ECO:0000256" key="3">
    <source>
        <dbReference type="SAM" id="MobiDB-lite"/>
    </source>
</evidence>
<dbReference type="Gene3D" id="3.40.50.150">
    <property type="entry name" value="Vaccinia Virus protein VP39"/>
    <property type="match status" value="1"/>
</dbReference>
<dbReference type="PANTHER" id="PTHR43542:SF1">
    <property type="entry name" value="METHYLTRANSFERASE"/>
    <property type="match status" value="1"/>
</dbReference>
<dbReference type="InterPro" id="IPR004398">
    <property type="entry name" value="RNA_MeTrfase_RsmD"/>
</dbReference>
<feature type="compositionally biased region" description="Low complexity" evidence="3">
    <location>
        <begin position="177"/>
        <end position="188"/>
    </location>
</feature>
<proteinExistence type="predicted"/>
<dbReference type="Pfam" id="PF03602">
    <property type="entry name" value="Cons_hypoth95"/>
    <property type="match status" value="1"/>
</dbReference>
<keyword evidence="1 4" id="KW-0489">Methyltransferase</keyword>
<dbReference type="NCBIfam" id="TIGR00095">
    <property type="entry name" value="16S rRNA (guanine(966)-N(2))-methyltransferase RsmD"/>
    <property type="match status" value="1"/>
</dbReference>
<dbReference type="EC" id="2.1.1.171" evidence="4"/>
<evidence type="ECO:0000313" key="5">
    <source>
        <dbReference type="Proteomes" id="UP000319342"/>
    </source>
</evidence>
<dbReference type="InterPro" id="IPR002052">
    <property type="entry name" value="DNA_methylase_N6_adenine_CS"/>
</dbReference>
<keyword evidence="2 4" id="KW-0808">Transferase</keyword>
<organism evidence="4 5">
    <name type="scientific">Rohdeia mirabilis</name>
    <dbReference type="NCBI Taxonomy" id="2528008"/>
    <lineage>
        <taxon>Bacteria</taxon>
        <taxon>Pseudomonadati</taxon>
        <taxon>Planctomycetota</taxon>
        <taxon>Planctomycetia</taxon>
        <taxon>Planctomycetia incertae sedis</taxon>
        <taxon>Rohdeia</taxon>
    </lineage>
</organism>
<gene>
    <name evidence="4" type="primary">rsmD</name>
    <name evidence="4" type="ORF">Pla163_05900</name>
</gene>
<protein>
    <submittedName>
        <fullName evidence="4">Ribosomal RNA small subunit methyltransferase D</fullName>
        <ecNumber evidence="4">2.1.1.171</ecNumber>
    </submittedName>
</protein>
<dbReference type="RefSeq" id="WP_145183273.1">
    <property type="nucleotide sequence ID" value="NZ_CP036290.1"/>
</dbReference>
<keyword evidence="5" id="KW-1185">Reference proteome</keyword>
<evidence type="ECO:0000256" key="2">
    <source>
        <dbReference type="ARBA" id="ARBA00022679"/>
    </source>
</evidence>
<dbReference type="PROSITE" id="PS00092">
    <property type="entry name" value="N6_MTASE"/>
    <property type="match status" value="1"/>
</dbReference>
<dbReference type="InterPro" id="IPR029063">
    <property type="entry name" value="SAM-dependent_MTases_sf"/>
</dbReference>
<evidence type="ECO:0000256" key="1">
    <source>
        <dbReference type="ARBA" id="ARBA00022603"/>
    </source>
</evidence>
<dbReference type="Proteomes" id="UP000319342">
    <property type="component" value="Chromosome"/>
</dbReference>
<dbReference type="EMBL" id="CP036290">
    <property type="protein sequence ID" value="QDU83491.1"/>
    <property type="molecule type" value="Genomic_DNA"/>
</dbReference>
<evidence type="ECO:0000313" key="4">
    <source>
        <dbReference type="EMBL" id="QDU83491.1"/>
    </source>
</evidence>
<dbReference type="GO" id="GO:0052913">
    <property type="term" value="F:16S rRNA (guanine(966)-N(2))-methyltransferase activity"/>
    <property type="evidence" value="ECO:0007669"/>
    <property type="project" value="UniProtKB-EC"/>
</dbReference>